<feature type="domain" description="DUF2293" evidence="2">
    <location>
        <begin position="98"/>
        <end position="150"/>
    </location>
</feature>
<gene>
    <name evidence="3" type="ORF">FZEAL_10009</name>
</gene>
<dbReference type="PANTHER" id="PTHR38113">
    <property type="match status" value="1"/>
</dbReference>
<dbReference type="InterPro" id="IPR018744">
    <property type="entry name" value="DUF2293"/>
</dbReference>
<organism evidence="3 4">
    <name type="scientific">Fusarium zealandicum</name>
    <dbReference type="NCBI Taxonomy" id="1053134"/>
    <lineage>
        <taxon>Eukaryota</taxon>
        <taxon>Fungi</taxon>
        <taxon>Dikarya</taxon>
        <taxon>Ascomycota</taxon>
        <taxon>Pezizomycotina</taxon>
        <taxon>Sordariomycetes</taxon>
        <taxon>Hypocreomycetidae</taxon>
        <taxon>Hypocreales</taxon>
        <taxon>Nectriaceae</taxon>
        <taxon>Fusarium</taxon>
        <taxon>Fusarium staphyleae species complex</taxon>
    </lineage>
</organism>
<reference evidence="3" key="2">
    <citation type="submission" date="2020-05" db="EMBL/GenBank/DDBJ databases">
        <authorList>
            <person name="Kim H.-S."/>
            <person name="Proctor R.H."/>
            <person name="Brown D.W."/>
        </authorList>
    </citation>
    <scope>NUCLEOTIDE SEQUENCE</scope>
    <source>
        <strain evidence="3">NRRL 22465</strain>
    </source>
</reference>
<reference evidence="3" key="1">
    <citation type="journal article" date="2020" name="BMC Genomics">
        <title>Correction to: Identification and distribution of gene clusters required for synthesis of sphingolipid metabolism inhibitors in diverse species of the filamentous fungus Fusarium.</title>
        <authorList>
            <person name="Kim H.S."/>
            <person name="Lohmar J.M."/>
            <person name="Busman M."/>
            <person name="Brown D.W."/>
            <person name="Naumann T.A."/>
            <person name="Divon H.H."/>
            <person name="Lysoe E."/>
            <person name="Uhlig S."/>
            <person name="Proctor R.H."/>
        </authorList>
    </citation>
    <scope>NUCLEOTIDE SEQUENCE</scope>
    <source>
        <strain evidence="3">NRRL 22465</strain>
    </source>
</reference>
<protein>
    <recommendedName>
        <fullName evidence="2">DUF2293 domain-containing protein</fullName>
    </recommendedName>
</protein>
<proteinExistence type="predicted"/>
<evidence type="ECO:0000313" key="4">
    <source>
        <dbReference type="Proteomes" id="UP000635477"/>
    </source>
</evidence>
<comment type="caution">
    <text evidence="3">The sequence shown here is derived from an EMBL/GenBank/DDBJ whole genome shotgun (WGS) entry which is preliminary data.</text>
</comment>
<dbReference type="EMBL" id="JABEYC010001012">
    <property type="protein sequence ID" value="KAF4970578.1"/>
    <property type="molecule type" value="Genomic_DNA"/>
</dbReference>
<name>A0A8H4XCY1_9HYPO</name>
<dbReference type="PANTHER" id="PTHR38113:SF2">
    <property type="entry name" value="DUF2293 DOMAIN-CONTAINING PROTEIN"/>
    <property type="match status" value="1"/>
</dbReference>
<dbReference type="Proteomes" id="UP000635477">
    <property type="component" value="Unassembled WGS sequence"/>
</dbReference>
<accession>A0A8H4XCY1</accession>
<feature type="region of interest" description="Disordered" evidence="1">
    <location>
        <begin position="69"/>
        <end position="89"/>
    </location>
</feature>
<keyword evidence="4" id="KW-1185">Reference proteome</keyword>
<sequence length="171" mass="19775">MGKTPRLRKAVCVPSKDSIPAGYGRLEQGNAYLTLNCRRQATEQKKPYYQWQENGRQVMAFPNDILKPVKKAESSSRARRRRAVQQSDRKLRDEFLAAMQERYPGMPRRERLALAKIQMEKGQNRIARSRTMPMEQRVVVAVKAHAWHVQKNGGDKTQKNLRAWRGAEKDG</sequence>
<dbReference type="AlphaFoldDB" id="A0A8H4XCY1"/>
<dbReference type="Pfam" id="PF10056">
    <property type="entry name" value="DUF2293"/>
    <property type="match status" value="1"/>
</dbReference>
<dbReference type="OrthoDB" id="5056756at2759"/>
<evidence type="ECO:0000313" key="3">
    <source>
        <dbReference type="EMBL" id="KAF4970578.1"/>
    </source>
</evidence>
<evidence type="ECO:0000256" key="1">
    <source>
        <dbReference type="SAM" id="MobiDB-lite"/>
    </source>
</evidence>
<evidence type="ECO:0000259" key="2">
    <source>
        <dbReference type="Pfam" id="PF10056"/>
    </source>
</evidence>